<dbReference type="RefSeq" id="WP_380718294.1">
    <property type="nucleotide sequence ID" value="NZ_JBHTLK010000001.1"/>
</dbReference>
<evidence type="ECO:0000259" key="5">
    <source>
        <dbReference type="PROSITE" id="PS51898"/>
    </source>
</evidence>
<keyword evidence="7" id="KW-1185">Reference proteome</keyword>
<gene>
    <name evidence="6" type="ORF">ACFQ3T_00025</name>
</gene>
<dbReference type="Pfam" id="PF00589">
    <property type="entry name" value="Phage_integrase"/>
    <property type="match status" value="1"/>
</dbReference>
<comment type="similarity">
    <text evidence="1">Belongs to the 'phage' integrase family.</text>
</comment>
<feature type="region of interest" description="Disordered" evidence="4">
    <location>
        <begin position="334"/>
        <end position="353"/>
    </location>
</feature>
<evidence type="ECO:0000256" key="4">
    <source>
        <dbReference type="SAM" id="MobiDB-lite"/>
    </source>
</evidence>
<dbReference type="CDD" id="cd00397">
    <property type="entry name" value="DNA_BRE_C"/>
    <property type="match status" value="1"/>
</dbReference>
<proteinExistence type="inferred from homology"/>
<dbReference type="InterPro" id="IPR010998">
    <property type="entry name" value="Integrase_recombinase_N"/>
</dbReference>
<reference evidence="7" key="1">
    <citation type="journal article" date="2019" name="Int. J. Syst. Evol. Microbiol.">
        <title>The Global Catalogue of Microorganisms (GCM) 10K type strain sequencing project: providing services to taxonomists for standard genome sequencing and annotation.</title>
        <authorList>
            <consortium name="The Broad Institute Genomics Platform"/>
            <consortium name="The Broad Institute Genome Sequencing Center for Infectious Disease"/>
            <person name="Wu L."/>
            <person name="Ma J."/>
        </authorList>
    </citation>
    <scope>NUCLEOTIDE SEQUENCE [LARGE SCALE GENOMIC DNA]</scope>
    <source>
        <strain evidence="7">CCUG 60214</strain>
    </source>
</reference>
<comment type="caution">
    <text evidence="6">The sequence shown here is derived from an EMBL/GenBank/DDBJ whole genome shotgun (WGS) entry which is preliminary data.</text>
</comment>
<dbReference type="PANTHER" id="PTHR30349:SF41">
    <property type="entry name" value="INTEGRASE_RECOMBINASE PROTEIN MJ0367-RELATED"/>
    <property type="match status" value="1"/>
</dbReference>
<evidence type="ECO:0000256" key="2">
    <source>
        <dbReference type="ARBA" id="ARBA00023125"/>
    </source>
</evidence>
<dbReference type="InterPro" id="IPR050090">
    <property type="entry name" value="Tyrosine_recombinase_XerCD"/>
</dbReference>
<keyword evidence="3" id="KW-0233">DNA recombination</keyword>
<name>A0ABW3QP00_9PSEU</name>
<dbReference type="InterPro" id="IPR002104">
    <property type="entry name" value="Integrase_catalytic"/>
</dbReference>
<protein>
    <submittedName>
        <fullName evidence="6">Tyrosine-type recombinase/integrase</fullName>
    </submittedName>
</protein>
<evidence type="ECO:0000313" key="6">
    <source>
        <dbReference type="EMBL" id="MFD1145505.1"/>
    </source>
</evidence>
<dbReference type="Gene3D" id="1.10.150.130">
    <property type="match status" value="1"/>
</dbReference>
<dbReference type="Gene3D" id="1.10.443.10">
    <property type="entry name" value="Intergrase catalytic core"/>
    <property type="match status" value="1"/>
</dbReference>
<dbReference type="Proteomes" id="UP001597168">
    <property type="component" value="Unassembled WGS sequence"/>
</dbReference>
<dbReference type="EMBL" id="JBHTLK010000001">
    <property type="protein sequence ID" value="MFD1145505.1"/>
    <property type="molecule type" value="Genomic_DNA"/>
</dbReference>
<dbReference type="PANTHER" id="PTHR30349">
    <property type="entry name" value="PHAGE INTEGRASE-RELATED"/>
    <property type="match status" value="1"/>
</dbReference>
<accession>A0ABW3QP00</accession>
<evidence type="ECO:0000256" key="3">
    <source>
        <dbReference type="ARBA" id="ARBA00023172"/>
    </source>
</evidence>
<dbReference type="PROSITE" id="PS51898">
    <property type="entry name" value="TYR_RECOMBINASE"/>
    <property type="match status" value="1"/>
</dbReference>
<feature type="domain" description="Tyr recombinase" evidence="5">
    <location>
        <begin position="140"/>
        <end position="324"/>
    </location>
</feature>
<dbReference type="InterPro" id="IPR011010">
    <property type="entry name" value="DNA_brk_join_enz"/>
</dbReference>
<feature type="region of interest" description="Disordered" evidence="4">
    <location>
        <begin position="125"/>
        <end position="144"/>
    </location>
</feature>
<evidence type="ECO:0000313" key="7">
    <source>
        <dbReference type="Proteomes" id="UP001597168"/>
    </source>
</evidence>
<dbReference type="SUPFAM" id="SSF56349">
    <property type="entry name" value="DNA breaking-rejoining enzymes"/>
    <property type="match status" value="1"/>
</dbReference>
<keyword evidence="2" id="KW-0238">DNA-binding</keyword>
<evidence type="ECO:0000256" key="1">
    <source>
        <dbReference type="ARBA" id="ARBA00008857"/>
    </source>
</evidence>
<dbReference type="InterPro" id="IPR013762">
    <property type="entry name" value="Integrase-like_cat_sf"/>
</dbReference>
<organism evidence="6 7">
    <name type="scientific">Saccharothrix hoggarensis</name>
    <dbReference type="NCBI Taxonomy" id="913853"/>
    <lineage>
        <taxon>Bacteria</taxon>
        <taxon>Bacillati</taxon>
        <taxon>Actinomycetota</taxon>
        <taxon>Actinomycetes</taxon>
        <taxon>Pseudonocardiales</taxon>
        <taxon>Pseudonocardiaceae</taxon>
        <taxon>Saccharothrix</taxon>
    </lineage>
</organism>
<sequence length="353" mass="39350">MSTDPKTVQAARLLLTQLGLTPEDLMWVPTDLPTFRDYIPHVIAASGAGAKRTYGTYWAHITDTFGDKRLDEVTPSEIEALMRLLVANRRMRRNDRGGHSVAEHFLSAMRAVYARAINDNLLPPHHNPAAKLAKPRRRPTTRQGLSAAEITGLADAVTASGRDTVLDTLLFRLHLETACRRGGALALREEDIEPTTCLIQLREKNDTVRWQPASPTLIASLLAHRQHRGNGKPTPEPLLRYNNGDPINHRRYDRLWQRLGDRLPWVTARNISTHWLRHTTLTWVERHYGPSIARGYAGHAHPRSDDTTAVYTKPTIADLATALAAYTGEPHPLATTPPPESGLPAFPILTPQP</sequence>